<dbReference type="PANTHER" id="PTHR43643">
    <property type="entry name" value="HISTIDINOL-PHOSPHATE AMINOTRANSFERASE 2"/>
    <property type="match status" value="1"/>
</dbReference>
<evidence type="ECO:0000256" key="5">
    <source>
        <dbReference type="ARBA" id="ARBA00022576"/>
    </source>
</evidence>
<keyword evidence="9" id="KW-0368">Histidine biosynthesis</keyword>
<dbReference type="RefSeq" id="WP_008735067.1">
    <property type="nucleotide sequence ID" value="NZ_CP004387.1"/>
</dbReference>
<dbReference type="PANTHER" id="PTHR43643:SF3">
    <property type="entry name" value="HISTIDINOL-PHOSPHATE AMINOTRANSFERASE"/>
    <property type="match status" value="1"/>
</dbReference>
<sequence>MPVDFIALANAGVQKLQPYQPGKPIEELERELGITDIVKLASNESPLGPSPRAMSAVRSVLEDIHRYPDGSGFRLKAALAERLGVRAAQITLGNGSNDVLELIARAWLKPGDEAVFSEHAFAVYPLVTLACSARPVAVPAREYGHDLDAMLDAIGERTRIVFVANPNNPTGTWISSSTLDHFLARVPKDVLVVLDEAYFEYVEESAYPDGMTRLAAHPNLVVTRTFSKIYGLSGLRMGYGVSSVDIADVLNRVRQPFNCNSLALAAAEAALDDADYLEYNRNLNTTGLAQVAEGLEQLNLEYIPSVGNFIAFDCGREAMPVYEALLREGVIVRPIAGYGMPNHLRVSIGLPEENERFLEALARVLG</sequence>
<dbReference type="EMBL" id="CP004387">
    <property type="protein sequence ID" value="AJD48557.1"/>
    <property type="molecule type" value="Genomic_DNA"/>
</dbReference>
<dbReference type="SUPFAM" id="SSF53383">
    <property type="entry name" value="PLP-dependent transferases"/>
    <property type="match status" value="1"/>
</dbReference>
<keyword evidence="7 9" id="KW-0663">Pyridoxal phosphate</keyword>
<dbReference type="InterPro" id="IPR015424">
    <property type="entry name" value="PyrdxlP-dep_Trfase"/>
</dbReference>
<dbReference type="AlphaFoldDB" id="A0A0B4XQP3"/>
<name>A0A0B4XQP3_9GAMM</name>
<dbReference type="HAMAP" id="MF_01023">
    <property type="entry name" value="HisC_aminotrans_2"/>
    <property type="match status" value="1"/>
</dbReference>
<dbReference type="HOGENOM" id="CLU_017584_3_3_6"/>
<keyword evidence="12" id="KW-1185">Reference proteome</keyword>
<reference evidence="11 12" key="1">
    <citation type="journal article" date="2012" name="J. Bacteriol.">
        <title>Genome sequence of an alkane-degrading bacterium, Alcanivorax pacificus type strain W11-5, isolated from deep sea sediment.</title>
        <authorList>
            <person name="Lai Q."/>
            <person name="Shao Z."/>
        </authorList>
    </citation>
    <scope>NUCLEOTIDE SEQUENCE [LARGE SCALE GENOMIC DNA]</scope>
    <source>
        <strain evidence="11 12">W11-5</strain>
    </source>
</reference>
<evidence type="ECO:0000259" key="10">
    <source>
        <dbReference type="Pfam" id="PF00155"/>
    </source>
</evidence>
<comment type="cofactor">
    <cofactor evidence="1 9">
        <name>pyridoxal 5'-phosphate</name>
        <dbReference type="ChEBI" id="CHEBI:597326"/>
    </cofactor>
</comment>
<accession>A0A0B4XQP3</accession>
<dbReference type="InterPro" id="IPR004839">
    <property type="entry name" value="Aminotransferase_I/II_large"/>
</dbReference>
<dbReference type="InterPro" id="IPR005861">
    <property type="entry name" value="HisP_aminotrans"/>
</dbReference>
<evidence type="ECO:0000256" key="3">
    <source>
        <dbReference type="ARBA" id="ARBA00007970"/>
    </source>
</evidence>
<proteinExistence type="inferred from homology"/>
<dbReference type="KEGG" id="apac:S7S_10725"/>
<organism evidence="11 12">
    <name type="scientific">Isoalcanivorax pacificus W11-5</name>
    <dbReference type="NCBI Taxonomy" id="391936"/>
    <lineage>
        <taxon>Bacteria</taxon>
        <taxon>Pseudomonadati</taxon>
        <taxon>Pseudomonadota</taxon>
        <taxon>Gammaproteobacteria</taxon>
        <taxon>Oceanospirillales</taxon>
        <taxon>Alcanivoracaceae</taxon>
        <taxon>Isoalcanivorax</taxon>
    </lineage>
</organism>
<comment type="catalytic activity">
    <reaction evidence="8 9">
        <text>L-histidinol phosphate + 2-oxoglutarate = 3-(imidazol-4-yl)-2-oxopropyl phosphate + L-glutamate</text>
        <dbReference type="Rhea" id="RHEA:23744"/>
        <dbReference type="ChEBI" id="CHEBI:16810"/>
        <dbReference type="ChEBI" id="CHEBI:29985"/>
        <dbReference type="ChEBI" id="CHEBI:57766"/>
        <dbReference type="ChEBI" id="CHEBI:57980"/>
        <dbReference type="EC" id="2.6.1.9"/>
    </reaction>
</comment>
<dbReference type="GO" id="GO:0004400">
    <property type="term" value="F:histidinol-phosphate transaminase activity"/>
    <property type="evidence" value="ECO:0007669"/>
    <property type="project" value="UniProtKB-UniRule"/>
</dbReference>
<dbReference type="UniPathway" id="UPA00031">
    <property type="reaction ID" value="UER00012"/>
</dbReference>
<protein>
    <recommendedName>
        <fullName evidence="9">Histidinol-phosphate aminotransferase</fullName>
        <ecNumber evidence="9">2.6.1.9</ecNumber>
    </recommendedName>
    <alternativeName>
        <fullName evidence="9">Imidazole acetol-phosphate transaminase</fullName>
    </alternativeName>
</protein>
<dbReference type="Gene3D" id="3.90.1150.10">
    <property type="entry name" value="Aspartate Aminotransferase, domain 1"/>
    <property type="match status" value="1"/>
</dbReference>
<dbReference type="Proteomes" id="UP000006764">
    <property type="component" value="Chromosome"/>
</dbReference>
<dbReference type="InterPro" id="IPR015422">
    <property type="entry name" value="PyrdxlP-dep_Trfase_small"/>
</dbReference>
<evidence type="ECO:0000256" key="6">
    <source>
        <dbReference type="ARBA" id="ARBA00022679"/>
    </source>
</evidence>
<evidence type="ECO:0000256" key="9">
    <source>
        <dbReference type="HAMAP-Rule" id="MF_01023"/>
    </source>
</evidence>
<evidence type="ECO:0000256" key="7">
    <source>
        <dbReference type="ARBA" id="ARBA00022898"/>
    </source>
</evidence>
<evidence type="ECO:0000256" key="4">
    <source>
        <dbReference type="ARBA" id="ARBA00011738"/>
    </source>
</evidence>
<evidence type="ECO:0000256" key="1">
    <source>
        <dbReference type="ARBA" id="ARBA00001933"/>
    </source>
</evidence>
<dbReference type="InterPro" id="IPR050106">
    <property type="entry name" value="HistidinolP_aminotransfase"/>
</dbReference>
<keyword evidence="9" id="KW-0028">Amino-acid biosynthesis</keyword>
<dbReference type="NCBIfam" id="TIGR01141">
    <property type="entry name" value="hisC"/>
    <property type="match status" value="1"/>
</dbReference>
<keyword evidence="5 9" id="KW-0032">Aminotransferase</keyword>
<comment type="similarity">
    <text evidence="3 9">Belongs to the class-II pyridoxal-phosphate-dependent aminotransferase family. Histidinol-phosphate aminotransferase subfamily.</text>
</comment>
<dbReference type="InterPro" id="IPR015421">
    <property type="entry name" value="PyrdxlP-dep_Trfase_major"/>
</dbReference>
<comment type="pathway">
    <text evidence="2 9">Amino-acid biosynthesis; L-histidine biosynthesis; L-histidine from 5-phospho-alpha-D-ribose 1-diphosphate: step 7/9.</text>
</comment>
<evidence type="ECO:0000313" key="12">
    <source>
        <dbReference type="Proteomes" id="UP000006764"/>
    </source>
</evidence>
<dbReference type="Gene3D" id="3.40.640.10">
    <property type="entry name" value="Type I PLP-dependent aspartate aminotransferase-like (Major domain)"/>
    <property type="match status" value="1"/>
</dbReference>
<dbReference type="Pfam" id="PF00155">
    <property type="entry name" value="Aminotran_1_2"/>
    <property type="match status" value="1"/>
</dbReference>
<dbReference type="STRING" id="391936.S7S_10725"/>
<evidence type="ECO:0000256" key="8">
    <source>
        <dbReference type="ARBA" id="ARBA00047481"/>
    </source>
</evidence>
<comment type="subunit">
    <text evidence="4 9">Homodimer.</text>
</comment>
<feature type="domain" description="Aminotransferase class I/classII large" evidence="10">
    <location>
        <begin position="35"/>
        <end position="361"/>
    </location>
</feature>
<keyword evidence="6 9" id="KW-0808">Transferase</keyword>
<dbReference type="GO" id="GO:0030170">
    <property type="term" value="F:pyridoxal phosphate binding"/>
    <property type="evidence" value="ECO:0007669"/>
    <property type="project" value="InterPro"/>
</dbReference>
<dbReference type="OrthoDB" id="9813612at2"/>
<dbReference type="GO" id="GO:0000105">
    <property type="term" value="P:L-histidine biosynthetic process"/>
    <property type="evidence" value="ECO:0007669"/>
    <property type="project" value="UniProtKB-UniRule"/>
</dbReference>
<evidence type="ECO:0000256" key="2">
    <source>
        <dbReference type="ARBA" id="ARBA00005011"/>
    </source>
</evidence>
<gene>
    <name evidence="9" type="primary">hisC</name>
    <name evidence="11" type="ORF">S7S_10725</name>
</gene>
<dbReference type="EC" id="2.6.1.9" evidence="9"/>
<evidence type="ECO:0000313" key="11">
    <source>
        <dbReference type="EMBL" id="AJD48557.1"/>
    </source>
</evidence>
<dbReference type="CDD" id="cd00609">
    <property type="entry name" value="AAT_like"/>
    <property type="match status" value="1"/>
</dbReference>
<feature type="modified residue" description="N6-(pyridoxal phosphate)lysine" evidence="9">
    <location>
        <position position="228"/>
    </location>
</feature>